<feature type="compositionally biased region" description="Polar residues" evidence="1">
    <location>
        <begin position="209"/>
        <end position="220"/>
    </location>
</feature>
<dbReference type="AlphaFoldDB" id="A0A836BNI3"/>
<organism evidence="2 3">
    <name type="scientific">Edaphochlamys debaryana</name>
    <dbReference type="NCBI Taxonomy" id="47281"/>
    <lineage>
        <taxon>Eukaryota</taxon>
        <taxon>Viridiplantae</taxon>
        <taxon>Chlorophyta</taxon>
        <taxon>core chlorophytes</taxon>
        <taxon>Chlorophyceae</taxon>
        <taxon>CS clade</taxon>
        <taxon>Chlamydomonadales</taxon>
        <taxon>Chlamydomonadales incertae sedis</taxon>
        <taxon>Edaphochlamys</taxon>
    </lineage>
</organism>
<feature type="compositionally biased region" description="Low complexity" evidence="1">
    <location>
        <begin position="102"/>
        <end position="112"/>
    </location>
</feature>
<dbReference type="EMBL" id="JAEHOE010000191">
    <property type="protein sequence ID" value="KAG2483055.1"/>
    <property type="molecule type" value="Genomic_DNA"/>
</dbReference>
<accession>A0A836BNI3</accession>
<evidence type="ECO:0000313" key="3">
    <source>
        <dbReference type="Proteomes" id="UP000612055"/>
    </source>
</evidence>
<sequence>MHLEEFEGPEPPEARAGVFIARAFRSGRTDNDVKNVFHGTLRGRSAAATSSSNSLFRAYVLAVGPNCADDGVRRNAYEAARQAALEVGAPVGPAELPRRRGAASPGASPAAGCRRGPPHTVRAGGGVSIGAAAAAAAGASAPRHPARGGKLSARDAGAEVACPAQSWPGATEDSDGHVRPSPPGAGSARGEATRVSTLHGPGPVGVRLSSPSETSGTFSQFQHIPHMPSAASSSQFSAALDWMQPGPSPAPVGLSPGWQWEAAGPCGDGSSPAAVEGCTARDVLSELKILASAESSGSPAPTAAAAAAAAAPAAEWAAGWGGVEGQGPHFYHTPVPHNAGPCGVASATAGVACADSDWGALQTWPGFEHEATPVTPAAPLSASGAWPRSVAGALPTAAEPSGGGLTTRLQPPPLPPLGAAALLPPRLASAPAAAWGLAAAAPSATDPRAQGLWQQAQRARASDVASPYPSPVIRRQEAYAAAAPALPWAQGPPLWAPASPWGPPYGADGWPQPSACSLPGVGSAPGLTTQRNPPVGAPWPFQPPWAHAAPAPVPPGAAAPQAAQGPCTDPLGGGSDLGVPWDVTVDLDSVMLDAWLAMRND</sequence>
<keyword evidence="3" id="KW-1185">Reference proteome</keyword>
<feature type="region of interest" description="Disordered" evidence="1">
    <location>
        <begin position="91"/>
        <end position="125"/>
    </location>
</feature>
<reference evidence="2" key="1">
    <citation type="journal article" date="2020" name="bioRxiv">
        <title>Comparative genomics of Chlamydomonas.</title>
        <authorList>
            <person name="Craig R.J."/>
            <person name="Hasan A.R."/>
            <person name="Ness R.W."/>
            <person name="Keightley P.D."/>
        </authorList>
    </citation>
    <scope>NUCLEOTIDE SEQUENCE</scope>
    <source>
        <strain evidence="2">CCAP 11/70</strain>
    </source>
</reference>
<protein>
    <submittedName>
        <fullName evidence="2">Uncharacterized protein</fullName>
    </submittedName>
</protein>
<evidence type="ECO:0000256" key="1">
    <source>
        <dbReference type="SAM" id="MobiDB-lite"/>
    </source>
</evidence>
<evidence type="ECO:0000313" key="2">
    <source>
        <dbReference type="EMBL" id="KAG2483055.1"/>
    </source>
</evidence>
<name>A0A836BNI3_9CHLO</name>
<feature type="region of interest" description="Disordered" evidence="1">
    <location>
        <begin position="140"/>
        <end position="220"/>
    </location>
</feature>
<dbReference type="Proteomes" id="UP000612055">
    <property type="component" value="Unassembled WGS sequence"/>
</dbReference>
<comment type="caution">
    <text evidence="2">The sequence shown here is derived from an EMBL/GenBank/DDBJ whole genome shotgun (WGS) entry which is preliminary data.</text>
</comment>
<proteinExistence type="predicted"/>
<gene>
    <name evidence="2" type="ORF">HYH03_018038</name>
</gene>